<dbReference type="AlphaFoldDB" id="A0A5N5WC60"/>
<feature type="transmembrane region" description="Helical" evidence="1">
    <location>
        <begin position="108"/>
        <end position="128"/>
    </location>
</feature>
<dbReference type="PANTHER" id="PTHR34989">
    <property type="entry name" value="PROTEIN HDED"/>
    <property type="match status" value="1"/>
</dbReference>
<dbReference type="InterPro" id="IPR052712">
    <property type="entry name" value="Acid_resist_chaperone_HdeD"/>
</dbReference>
<dbReference type="PANTHER" id="PTHR34989:SF1">
    <property type="entry name" value="PROTEIN HDED"/>
    <property type="match status" value="1"/>
</dbReference>
<dbReference type="Proteomes" id="UP000327000">
    <property type="component" value="Unassembled WGS sequence"/>
</dbReference>
<dbReference type="GO" id="GO:0005886">
    <property type="term" value="C:plasma membrane"/>
    <property type="evidence" value="ECO:0007669"/>
    <property type="project" value="TreeGrafter"/>
</dbReference>
<keyword evidence="3" id="KW-1185">Reference proteome</keyword>
<accession>A0A5N5WC60</accession>
<dbReference type="OrthoDB" id="3577181at2"/>
<dbReference type="EMBL" id="VOKX01000010">
    <property type="protein sequence ID" value="KAB7849321.1"/>
    <property type="molecule type" value="Genomic_DNA"/>
</dbReference>
<reference evidence="2 3" key="1">
    <citation type="journal article" date="2019" name="Microb. Cell Fact.">
        <title>Exploring novel herbicidin analogues by transcriptional regulator overexpression and MS/MS molecular networking.</title>
        <authorList>
            <person name="Shi Y."/>
            <person name="Gu R."/>
            <person name="Li Y."/>
            <person name="Wang X."/>
            <person name="Ren W."/>
            <person name="Li X."/>
            <person name="Wang L."/>
            <person name="Xie Y."/>
            <person name="Hong B."/>
        </authorList>
    </citation>
    <scope>NUCLEOTIDE SEQUENCE [LARGE SCALE GENOMIC DNA]</scope>
    <source>
        <strain evidence="2 3">US-43</strain>
    </source>
</reference>
<feature type="transmembrane region" description="Helical" evidence="1">
    <location>
        <begin position="54"/>
        <end position="71"/>
    </location>
</feature>
<evidence type="ECO:0000256" key="1">
    <source>
        <dbReference type="SAM" id="Phobius"/>
    </source>
</evidence>
<keyword evidence="1" id="KW-0472">Membrane</keyword>
<keyword evidence="1" id="KW-1133">Transmembrane helix</keyword>
<evidence type="ECO:0000313" key="2">
    <source>
        <dbReference type="EMBL" id="KAB7849321.1"/>
    </source>
</evidence>
<gene>
    <name evidence="2" type="ORF">FRZ00_07645</name>
</gene>
<dbReference type="Pfam" id="PF03729">
    <property type="entry name" value="DUF308"/>
    <property type="match status" value="2"/>
</dbReference>
<keyword evidence="1" id="KW-0812">Transmembrane</keyword>
<proteinExistence type="predicted"/>
<sequence>MLGLAALAVGVLTLAWPHKTLMAVGVLFGIFLVLSGVMEIITAFGTFVSTGMRVLYLVAGALSIMLGLFCFRNTLRGSVLLLSLWIGIGLVLYGIATAVSSAELANGWGVFLGVLAAVGGGIVIAWPLSAITTLAVFTGIWLIVVGVVEVMHALTLKRLLSS</sequence>
<feature type="transmembrane region" description="Helical" evidence="1">
    <location>
        <begin position="27"/>
        <end position="47"/>
    </location>
</feature>
<organism evidence="2 3">
    <name type="scientific">Streptomyces mobaraensis</name>
    <name type="common">Streptoverticillium mobaraense</name>
    <dbReference type="NCBI Taxonomy" id="35621"/>
    <lineage>
        <taxon>Bacteria</taxon>
        <taxon>Bacillati</taxon>
        <taxon>Actinomycetota</taxon>
        <taxon>Actinomycetes</taxon>
        <taxon>Kitasatosporales</taxon>
        <taxon>Streptomycetaceae</taxon>
        <taxon>Streptomyces</taxon>
    </lineage>
</organism>
<comment type="caution">
    <text evidence="2">The sequence shown here is derived from an EMBL/GenBank/DDBJ whole genome shotgun (WGS) entry which is preliminary data.</text>
</comment>
<evidence type="ECO:0000313" key="3">
    <source>
        <dbReference type="Proteomes" id="UP000327000"/>
    </source>
</evidence>
<name>A0A5N5WC60_STRMB</name>
<feature type="transmembrane region" description="Helical" evidence="1">
    <location>
        <begin position="134"/>
        <end position="156"/>
    </location>
</feature>
<dbReference type="InterPro" id="IPR005325">
    <property type="entry name" value="DUF308_memb"/>
</dbReference>
<protein>
    <submittedName>
        <fullName evidence="2">HdeD family acid-resistance protein</fullName>
    </submittedName>
</protein>
<feature type="transmembrane region" description="Helical" evidence="1">
    <location>
        <begin position="77"/>
        <end position="96"/>
    </location>
</feature>